<gene>
    <name evidence="5" type="ORF">GCM10012280_71000</name>
</gene>
<dbReference type="AlphaFoldDB" id="A0A917ZZ70"/>
<dbReference type="Proteomes" id="UP000641932">
    <property type="component" value="Unassembled WGS sequence"/>
</dbReference>
<dbReference type="PANTHER" id="PTHR21340">
    <property type="entry name" value="DIADENOSINE 5,5-P1,P4-TETRAPHOSPHATE PYROPHOSPHOHYDROLASE MUTT"/>
    <property type="match status" value="1"/>
</dbReference>
<keyword evidence="6" id="KW-1185">Reference proteome</keyword>
<dbReference type="PROSITE" id="PS00893">
    <property type="entry name" value="NUDIX_BOX"/>
    <property type="match status" value="1"/>
</dbReference>
<dbReference type="GO" id="GO:0006167">
    <property type="term" value="P:AMP biosynthetic process"/>
    <property type="evidence" value="ECO:0007669"/>
    <property type="project" value="TreeGrafter"/>
</dbReference>
<dbReference type="Pfam" id="PF00293">
    <property type="entry name" value="NUDIX"/>
    <property type="match status" value="1"/>
</dbReference>
<evidence type="ECO:0000313" key="5">
    <source>
        <dbReference type="EMBL" id="GGP00997.1"/>
    </source>
</evidence>
<dbReference type="PRINTS" id="PR00502">
    <property type="entry name" value="NUDIXFAMILY"/>
</dbReference>
<reference evidence="5" key="1">
    <citation type="journal article" date="2014" name="Int. J. Syst. Evol. Microbiol.">
        <title>Complete genome sequence of Corynebacterium casei LMG S-19264T (=DSM 44701T), isolated from a smear-ripened cheese.</title>
        <authorList>
            <consortium name="US DOE Joint Genome Institute (JGI-PGF)"/>
            <person name="Walter F."/>
            <person name="Albersmeier A."/>
            <person name="Kalinowski J."/>
            <person name="Ruckert C."/>
        </authorList>
    </citation>
    <scope>NUCLEOTIDE SEQUENCE</scope>
    <source>
        <strain evidence="5">CGMCC 4.7201</strain>
    </source>
</reference>
<organism evidence="5 6">
    <name type="scientific">Wenjunlia tyrosinilytica</name>
    <dbReference type="NCBI Taxonomy" id="1544741"/>
    <lineage>
        <taxon>Bacteria</taxon>
        <taxon>Bacillati</taxon>
        <taxon>Actinomycetota</taxon>
        <taxon>Actinomycetes</taxon>
        <taxon>Kitasatosporales</taxon>
        <taxon>Streptomycetaceae</taxon>
        <taxon>Wenjunlia</taxon>
    </lineage>
</organism>
<protein>
    <recommendedName>
        <fullName evidence="4">Nudix hydrolase domain-containing protein</fullName>
    </recommendedName>
</protein>
<dbReference type="Gene3D" id="3.90.79.10">
    <property type="entry name" value="Nucleoside Triphosphate Pyrophosphohydrolase"/>
    <property type="match status" value="1"/>
</dbReference>
<keyword evidence="2 3" id="KW-0378">Hydrolase</keyword>
<proteinExistence type="inferred from homology"/>
<accession>A0A917ZZ70</accession>
<dbReference type="EMBL" id="BMMS01000074">
    <property type="protein sequence ID" value="GGP00997.1"/>
    <property type="molecule type" value="Genomic_DNA"/>
</dbReference>
<evidence type="ECO:0000259" key="4">
    <source>
        <dbReference type="PROSITE" id="PS51462"/>
    </source>
</evidence>
<evidence type="ECO:0000256" key="1">
    <source>
        <dbReference type="ARBA" id="ARBA00005582"/>
    </source>
</evidence>
<dbReference type="PANTHER" id="PTHR21340:SF0">
    <property type="entry name" value="BIS(5'-NUCLEOSYL)-TETRAPHOSPHATASE [ASYMMETRICAL]"/>
    <property type="match status" value="1"/>
</dbReference>
<dbReference type="RefSeq" id="WP_189135934.1">
    <property type="nucleotide sequence ID" value="NZ_BMMS01000074.1"/>
</dbReference>
<name>A0A917ZZ70_9ACTN</name>
<dbReference type="SUPFAM" id="SSF55811">
    <property type="entry name" value="Nudix"/>
    <property type="match status" value="1"/>
</dbReference>
<comment type="caution">
    <text evidence="5">The sequence shown here is derived from an EMBL/GenBank/DDBJ whole genome shotgun (WGS) entry which is preliminary data.</text>
</comment>
<dbReference type="GO" id="GO:0004081">
    <property type="term" value="F:bis(5'-nucleosyl)-tetraphosphatase (asymmetrical) activity"/>
    <property type="evidence" value="ECO:0007669"/>
    <property type="project" value="TreeGrafter"/>
</dbReference>
<dbReference type="GO" id="GO:0006754">
    <property type="term" value="P:ATP biosynthetic process"/>
    <property type="evidence" value="ECO:0007669"/>
    <property type="project" value="TreeGrafter"/>
</dbReference>
<evidence type="ECO:0000256" key="2">
    <source>
        <dbReference type="ARBA" id="ARBA00022801"/>
    </source>
</evidence>
<dbReference type="InterPro" id="IPR000086">
    <property type="entry name" value="NUDIX_hydrolase_dom"/>
</dbReference>
<evidence type="ECO:0000313" key="6">
    <source>
        <dbReference type="Proteomes" id="UP000641932"/>
    </source>
</evidence>
<dbReference type="InterPro" id="IPR020084">
    <property type="entry name" value="NUDIX_hydrolase_CS"/>
</dbReference>
<feature type="domain" description="Nudix hydrolase" evidence="4">
    <location>
        <begin position="9"/>
        <end position="137"/>
    </location>
</feature>
<dbReference type="PROSITE" id="PS51462">
    <property type="entry name" value="NUDIX"/>
    <property type="match status" value="1"/>
</dbReference>
<comment type="similarity">
    <text evidence="1 3">Belongs to the Nudix hydrolase family.</text>
</comment>
<sequence>MTAASDRGPTRDASVIVARNAGGNVAVLTAEFEQHGGEYLFLPGGRREPGESPEDCARRELCEEAGVTAETWLPLGSYAITLRSTARVHLFLAERLTLGPQQLTPSEEHFKLMWWPMPEAIYAATEGRFLLQGGPLALLLARQAISA</sequence>
<dbReference type="InterPro" id="IPR051325">
    <property type="entry name" value="Nudix_hydrolase_domain"/>
</dbReference>
<dbReference type="InterPro" id="IPR015797">
    <property type="entry name" value="NUDIX_hydrolase-like_dom_sf"/>
</dbReference>
<dbReference type="CDD" id="cd03424">
    <property type="entry name" value="NUDIX_ADPRase_Nudt5_UGPPase_Nudt14"/>
    <property type="match status" value="1"/>
</dbReference>
<dbReference type="InterPro" id="IPR020476">
    <property type="entry name" value="Nudix_hydrolase"/>
</dbReference>
<reference evidence="5" key="2">
    <citation type="submission" date="2020-09" db="EMBL/GenBank/DDBJ databases">
        <authorList>
            <person name="Sun Q."/>
            <person name="Zhou Y."/>
        </authorList>
    </citation>
    <scope>NUCLEOTIDE SEQUENCE</scope>
    <source>
        <strain evidence="5">CGMCC 4.7201</strain>
    </source>
</reference>
<evidence type="ECO:0000256" key="3">
    <source>
        <dbReference type="RuleBase" id="RU003476"/>
    </source>
</evidence>